<dbReference type="EMBL" id="QNRI01000001">
    <property type="protein sequence ID" value="RBP01616.1"/>
    <property type="molecule type" value="Genomic_DNA"/>
</dbReference>
<proteinExistence type="predicted"/>
<organism evidence="2 3">
    <name type="scientific">Paraliobacillus ryukyuensis</name>
    <dbReference type="NCBI Taxonomy" id="200904"/>
    <lineage>
        <taxon>Bacteria</taxon>
        <taxon>Bacillati</taxon>
        <taxon>Bacillota</taxon>
        <taxon>Bacilli</taxon>
        <taxon>Bacillales</taxon>
        <taxon>Bacillaceae</taxon>
        <taxon>Paraliobacillus</taxon>
    </lineage>
</organism>
<name>A0A366EHZ0_9BACI</name>
<dbReference type="RefSeq" id="WP_113866347.1">
    <property type="nucleotide sequence ID" value="NZ_BAABQN010000001.1"/>
</dbReference>
<dbReference type="Proteomes" id="UP000252254">
    <property type="component" value="Unassembled WGS sequence"/>
</dbReference>
<keyword evidence="1" id="KW-1133">Transmembrane helix</keyword>
<evidence type="ECO:0000313" key="2">
    <source>
        <dbReference type="EMBL" id="RBP01616.1"/>
    </source>
</evidence>
<reference evidence="2 3" key="1">
    <citation type="submission" date="2018-06" db="EMBL/GenBank/DDBJ databases">
        <title>Genomic Encyclopedia of Type Strains, Phase IV (KMG-IV): sequencing the most valuable type-strain genomes for metagenomic binning, comparative biology and taxonomic classification.</title>
        <authorList>
            <person name="Goeker M."/>
        </authorList>
    </citation>
    <scope>NUCLEOTIDE SEQUENCE [LARGE SCALE GENOMIC DNA]</scope>
    <source>
        <strain evidence="2 3">DSM 15140</strain>
    </source>
</reference>
<dbReference type="STRING" id="200904.GCA_900168775_01757"/>
<sequence length="142" mass="16412">MEHIDRHQLKAYIDNELDIDKVEQAENHMYACEACMRTYISLLDQYHVQDSVSEGFTDKVIDKVDKQIPVQKYNLQQKRSSKTMSHYLLAAGLTILIMLTGAFQEIITMTHDQAAMERTSLTEQLMHKTNHLLDKIKGGQDE</sequence>
<comment type="caution">
    <text evidence="2">The sequence shown here is derived from an EMBL/GenBank/DDBJ whole genome shotgun (WGS) entry which is preliminary data.</text>
</comment>
<accession>A0A366EHZ0</accession>
<keyword evidence="3" id="KW-1185">Reference proteome</keyword>
<evidence type="ECO:0000256" key="1">
    <source>
        <dbReference type="SAM" id="Phobius"/>
    </source>
</evidence>
<feature type="transmembrane region" description="Helical" evidence="1">
    <location>
        <begin position="87"/>
        <end position="107"/>
    </location>
</feature>
<gene>
    <name evidence="2" type="ORF">DES48_101355</name>
</gene>
<keyword evidence="1" id="KW-0472">Membrane</keyword>
<dbReference type="AlphaFoldDB" id="A0A366EHZ0"/>
<protein>
    <submittedName>
        <fullName evidence="2">Uncharacterized protein</fullName>
    </submittedName>
</protein>
<keyword evidence="1" id="KW-0812">Transmembrane</keyword>
<evidence type="ECO:0000313" key="3">
    <source>
        <dbReference type="Proteomes" id="UP000252254"/>
    </source>
</evidence>
<dbReference type="OrthoDB" id="1955013at2"/>